<dbReference type="SUPFAM" id="SSF54631">
    <property type="entry name" value="CBS-domain pair"/>
    <property type="match status" value="1"/>
</dbReference>
<evidence type="ECO:0000313" key="2">
    <source>
        <dbReference type="Proteomes" id="UP001214638"/>
    </source>
</evidence>
<comment type="caution">
    <text evidence="1">The sequence shown here is derived from an EMBL/GenBank/DDBJ whole genome shotgun (WGS) entry which is preliminary data.</text>
</comment>
<dbReference type="EMBL" id="JALLKP010000003">
    <property type="protein sequence ID" value="KAK2195906.1"/>
    <property type="molecule type" value="Genomic_DNA"/>
</dbReference>
<dbReference type="RefSeq" id="XP_067802748.1">
    <property type="nucleotide sequence ID" value="XM_067947526.1"/>
</dbReference>
<sequence>MDSQAEISADSPTSHNAVSLESLSITASPTQKSRSLLKSSITQLLDKTPIVDLLQYHVQIFTVNEKIPAAVCFKGMAEYRHTFALVYGEDRGRITGLLDELAFIRMLQNEDLEAADQECSEFLKRWSNKSVNEPQSENQCQQPFIIDEDATATKALELFIKRGDVYVFVWSKKRNAAIGYFTCACICGFICRKLQGSLDAVNVPLNYIRAAVTPRISATAQFREALKQLVLFRQVAVEAQGSIIGFVCRRKLLQYLFEVIRCNGIVRFSEPIRSIVEWRGVDIEPFYKVPESTSLSTAMSQLLLSQDRALVIQRGVNFTLEKSMVGENNKVQEQQESQEGIIQVIDVLLFLGGV</sequence>
<protein>
    <submittedName>
        <fullName evidence="1">CBS domain superfamily</fullName>
    </submittedName>
</protein>
<reference evidence="1" key="1">
    <citation type="journal article" date="2023" name="Nat. Microbiol.">
        <title>Babesia duncani multi-omics identifies virulence factors and drug targets.</title>
        <authorList>
            <person name="Singh P."/>
            <person name="Lonardi S."/>
            <person name="Liang Q."/>
            <person name="Vydyam P."/>
            <person name="Khabirova E."/>
            <person name="Fang T."/>
            <person name="Gihaz S."/>
            <person name="Thekkiniath J."/>
            <person name="Munshi M."/>
            <person name="Abel S."/>
            <person name="Ciampossin L."/>
            <person name="Batugedara G."/>
            <person name="Gupta M."/>
            <person name="Lu X.M."/>
            <person name="Lenz T."/>
            <person name="Chakravarty S."/>
            <person name="Cornillot E."/>
            <person name="Hu Y."/>
            <person name="Ma W."/>
            <person name="Gonzalez L.M."/>
            <person name="Sanchez S."/>
            <person name="Estrada K."/>
            <person name="Sanchez-Flores A."/>
            <person name="Montero E."/>
            <person name="Harb O.S."/>
            <person name="Le Roch K.G."/>
            <person name="Mamoun C.B."/>
        </authorList>
    </citation>
    <scope>NUCLEOTIDE SEQUENCE</scope>
    <source>
        <strain evidence="1">WA1</strain>
    </source>
</reference>
<dbReference type="Proteomes" id="UP001214638">
    <property type="component" value="Unassembled WGS sequence"/>
</dbReference>
<gene>
    <name evidence="1" type="ORF">BdWA1_002504</name>
</gene>
<keyword evidence="2" id="KW-1185">Reference proteome</keyword>
<dbReference type="InterPro" id="IPR046342">
    <property type="entry name" value="CBS_dom_sf"/>
</dbReference>
<dbReference type="GeneID" id="94336801"/>
<dbReference type="AlphaFoldDB" id="A0AAD9PJU2"/>
<organism evidence="1 2">
    <name type="scientific">Babesia duncani</name>
    <dbReference type="NCBI Taxonomy" id="323732"/>
    <lineage>
        <taxon>Eukaryota</taxon>
        <taxon>Sar</taxon>
        <taxon>Alveolata</taxon>
        <taxon>Apicomplexa</taxon>
        <taxon>Aconoidasida</taxon>
        <taxon>Piroplasmida</taxon>
        <taxon>Babesiidae</taxon>
        <taxon>Babesia</taxon>
    </lineage>
</organism>
<evidence type="ECO:0000313" key="1">
    <source>
        <dbReference type="EMBL" id="KAK2195906.1"/>
    </source>
</evidence>
<dbReference type="Gene3D" id="3.10.580.10">
    <property type="entry name" value="CBS-domain"/>
    <property type="match status" value="1"/>
</dbReference>
<proteinExistence type="predicted"/>
<accession>A0AAD9PJU2</accession>
<name>A0AAD9PJU2_9APIC</name>
<dbReference type="KEGG" id="bdw:94336801"/>